<comment type="caution">
    <text evidence="2">The sequence shown here is derived from an EMBL/GenBank/DDBJ whole genome shotgun (WGS) entry which is preliminary data.</text>
</comment>
<reference evidence="2" key="1">
    <citation type="journal article" date="2018" name="DNA Res.">
        <title>Multiple hybrid de novo genome assembly of finger millet, an orphan allotetraploid crop.</title>
        <authorList>
            <person name="Hatakeyama M."/>
            <person name="Aluri S."/>
            <person name="Balachadran M.T."/>
            <person name="Sivarajan S.R."/>
            <person name="Patrignani A."/>
            <person name="Gruter S."/>
            <person name="Poveda L."/>
            <person name="Shimizu-Inatsugi R."/>
            <person name="Baeten J."/>
            <person name="Francoijs K.J."/>
            <person name="Nataraja K.N."/>
            <person name="Reddy Y.A.N."/>
            <person name="Phadnis S."/>
            <person name="Ravikumar R.L."/>
            <person name="Schlapbach R."/>
            <person name="Sreeman S.M."/>
            <person name="Shimizu K.K."/>
        </authorList>
    </citation>
    <scope>NUCLEOTIDE SEQUENCE</scope>
</reference>
<proteinExistence type="predicted"/>
<name>A0AAV5F6C1_ELECO</name>
<evidence type="ECO:0000313" key="3">
    <source>
        <dbReference type="Proteomes" id="UP001054889"/>
    </source>
</evidence>
<keyword evidence="3" id="KW-1185">Reference proteome</keyword>
<dbReference type="Pfam" id="PF07762">
    <property type="entry name" value="DUF1618"/>
    <property type="match status" value="1"/>
</dbReference>
<dbReference type="AlphaFoldDB" id="A0AAV5F6C1"/>
<organism evidence="2 3">
    <name type="scientific">Eleusine coracana subsp. coracana</name>
    <dbReference type="NCBI Taxonomy" id="191504"/>
    <lineage>
        <taxon>Eukaryota</taxon>
        <taxon>Viridiplantae</taxon>
        <taxon>Streptophyta</taxon>
        <taxon>Embryophyta</taxon>
        <taxon>Tracheophyta</taxon>
        <taxon>Spermatophyta</taxon>
        <taxon>Magnoliopsida</taxon>
        <taxon>Liliopsida</taxon>
        <taxon>Poales</taxon>
        <taxon>Poaceae</taxon>
        <taxon>PACMAD clade</taxon>
        <taxon>Chloridoideae</taxon>
        <taxon>Cynodonteae</taxon>
        <taxon>Eleusininae</taxon>
        <taxon>Eleusine</taxon>
    </lineage>
</organism>
<accession>A0AAV5F6C1</accession>
<gene>
    <name evidence="2" type="primary">gb18810</name>
    <name evidence="2" type="ORF">PR202_gb18810</name>
</gene>
<dbReference type="EMBL" id="BQKI01000082">
    <property type="protein sequence ID" value="GJN30501.1"/>
    <property type="molecule type" value="Genomic_DNA"/>
</dbReference>
<dbReference type="PANTHER" id="PTHR33074:SF77">
    <property type="entry name" value="OS03G0178900 PROTEIN"/>
    <property type="match status" value="1"/>
</dbReference>
<feature type="domain" description="DUF1618" evidence="1">
    <location>
        <begin position="134"/>
        <end position="308"/>
    </location>
</feature>
<dbReference type="InterPro" id="IPR011676">
    <property type="entry name" value="DUF1618"/>
</dbReference>
<dbReference type="Proteomes" id="UP001054889">
    <property type="component" value="Unassembled WGS sequence"/>
</dbReference>
<reference evidence="2" key="2">
    <citation type="submission" date="2021-12" db="EMBL/GenBank/DDBJ databases">
        <title>Resequencing data analysis of finger millet.</title>
        <authorList>
            <person name="Hatakeyama M."/>
            <person name="Aluri S."/>
            <person name="Balachadran M.T."/>
            <person name="Sivarajan S.R."/>
            <person name="Poveda L."/>
            <person name="Shimizu-Inatsugi R."/>
            <person name="Schlapbach R."/>
            <person name="Sreeman S.M."/>
            <person name="Shimizu K.K."/>
        </authorList>
    </citation>
    <scope>NUCLEOTIDE SEQUENCE</scope>
</reference>
<evidence type="ECO:0000259" key="1">
    <source>
        <dbReference type="Pfam" id="PF07762"/>
    </source>
</evidence>
<dbReference type="PANTHER" id="PTHR33074">
    <property type="entry name" value="EXPRESSED PROTEIN-RELATED"/>
    <property type="match status" value="1"/>
</dbReference>
<sequence length="366" mass="41207">MWRYSDADASRHAGLPPAWILLDTNVYINDWQNATSATTWTSTGQPIQVTLVAGEPPHASYFCVSCPCLNKRREHPEVVNSEADLAVLRVTVGDSLRLRTWTHKPLVFVPEPDVDRLFGPTKVIALGGGGELGWVDLQRCILVCDVLSHDDDDSPTHRIIPLPKLLNCNQPEPEKHYCRWPRQYSDVSVRADDGSITCVEIEHHLRLYEPPDVAAVDVLHDSQLPVGTDANRLPYKYEYHGWRIITWNRAANCNYWRKVGLVHVDEIPWHAASMLLPVGYYPGQRFVADHLTVVGPTVSIHGGDDVVYIKCNPAGGADFWPRWMLAIDMARKTILQVAPISAQESHRRYSPTSYISCALSKYLITD</sequence>
<evidence type="ECO:0000313" key="2">
    <source>
        <dbReference type="EMBL" id="GJN30501.1"/>
    </source>
</evidence>
<protein>
    <recommendedName>
        <fullName evidence="1">DUF1618 domain-containing protein</fullName>
    </recommendedName>
</protein>